<dbReference type="OrthoDB" id="6843902at2"/>
<dbReference type="RefSeq" id="WP_151119896.1">
    <property type="nucleotide sequence ID" value="NZ_CP042582.1"/>
</dbReference>
<dbReference type="InterPro" id="IPR029061">
    <property type="entry name" value="THDP-binding"/>
</dbReference>
<dbReference type="PANTHER" id="PTHR42818">
    <property type="entry name" value="SULFOPYRUVATE DECARBOXYLASE SUBUNIT ALPHA"/>
    <property type="match status" value="1"/>
</dbReference>
<dbReference type="InterPro" id="IPR051818">
    <property type="entry name" value="TPP_dependent_decarboxylase"/>
</dbReference>
<evidence type="ECO:0000256" key="1">
    <source>
        <dbReference type="ARBA" id="ARBA00022793"/>
    </source>
</evidence>
<dbReference type="PANTHER" id="PTHR42818:SF1">
    <property type="entry name" value="SULFOPYRUVATE DECARBOXYLASE"/>
    <property type="match status" value="1"/>
</dbReference>
<keyword evidence="1" id="KW-0210">Decarboxylase</keyword>
<evidence type="ECO:0000313" key="4">
    <source>
        <dbReference type="EMBL" id="QEX24635.1"/>
    </source>
</evidence>
<dbReference type="EMBL" id="CP042582">
    <property type="protein sequence ID" value="QEX24635.1"/>
    <property type="molecule type" value="Genomic_DNA"/>
</dbReference>
<dbReference type="AlphaFoldDB" id="A0A5J6N6P3"/>
<keyword evidence="2" id="KW-0456">Lyase</keyword>
<gene>
    <name evidence="4" type="ORF">FRZ61_45760</name>
</gene>
<keyword evidence="5" id="KW-1185">Reference proteome</keyword>
<dbReference type="GO" id="GO:0030976">
    <property type="term" value="F:thiamine pyrophosphate binding"/>
    <property type="evidence" value="ECO:0007669"/>
    <property type="project" value="InterPro"/>
</dbReference>
<dbReference type="InterPro" id="IPR011766">
    <property type="entry name" value="TPP_enzyme_TPP-bd"/>
</dbReference>
<reference evidence="4 5" key="1">
    <citation type="submission" date="2019-08" db="EMBL/GenBank/DDBJ databases">
        <title>Hyperibacter terrae gen. nov., sp. nov. and Hyperibacter viscosus sp. nov., two new members in the family Rhodospirillaceae isolated from the rhizosphere of Hypericum perforatum.</title>
        <authorList>
            <person name="Noviana Z."/>
        </authorList>
    </citation>
    <scope>NUCLEOTIDE SEQUENCE [LARGE SCALE GENOMIC DNA]</scope>
    <source>
        <strain evidence="4 5">R5959</strain>
    </source>
</reference>
<evidence type="ECO:0000313" key="5">
    <source>
        <dbReference type="Proteomes" id="UP000325797"/>
    </source>
</evidence>
<organism evidence="4 5">
    <name type="scientific">Hypericibacter adhaerens</name>
    <dbReference type="NCBI Taxonomy" id="2602016"/>
    <lineage>
        <taxon>Bacteria</taxon>
        <taxon>Pseudomonadati</taxon>
        <taxon>Pseudomonadota</taxon>
        <taxon>Alphaproteobacteria</taxon>
        <taxon>Rhodospirillales</taxon>
        <taxon>Dongiaceae</taxon>
        <taxon>Hypericibacter</taxon>
    </lineage>
</organism>
<dbReference type="GO" id="GO:0044281">
    <property type="term" value="P:small molecule metabolic process"/>
    <property type="evidence" value="ECO:0007669"/>
    <property type="project" value="UniProtKB-ARBA"/>
</dbReference>
<dbReference type="CDD" id="cd03372">
    <property type="entry name" value="TPP_ComE"/>
    <property type="match status" value="1"/>
</dbReference>
<name>A0A5J6N6P3_9PROT</name>
<dbReference type="GO" id="GO:0016831">
    <property type="term" value="F:carboxy-lyase activity"/>
    <property type="evidence" value="ECO:0007669"/>
    <property type="project" value="UniProtKB-KW"/>
</dbReference>
<evidence type="ECO:0000256" key="2">
    <source>
        <dbReference type="ARBA" id="ARBA00023239"/>
    </source>
</evidence>
<dbReference type="Gene3D" id="3.40.50.970">
    <property type="match status" value="1"/>
</dbReference>
<feature type="domain" description="Thiamine pyrophosphate enzyme TPP-binding" evidence="3">
    <location>
        <begin position="46"/>
        <end position="150"/>
    </location>
</feature>
<sequence>MTGPLFPRRQAVARLLAGRRDLLVVSGLGAPTYDVAAAGDHERNFYLWGAMGSAALVGLGLALAQPAIPVLVVTGDGEMLMGLGGLATVALRNPGNLSIVVLDNGLYGETGGQESHTSGPTDLPAVARGCGLADARTITSDAELATLAARVQTIGKGTLFARVPIDPAPLPRILPPRDGVYLKNRIRGALGLSPL</sequence>
<dbReference type="SUPFAM" id="SSF52518">
    <property type="entry name" value="Thiamin diphosphate-binding fold (THDP-binding)"/>
    <property type="match status" value="1"/>
</dbReference>
<proteinExistence type="predicted"/>
<evidence type="ECO:0000259" key="3">
    <source>
        <dbReference type="Pfam" id="PF02775"/>
    </source>
</evidence>
<dbReference type="Proteomes" id="UP000325797">
    <property type="component" value="Chromosome"/>
</dbReference>
<dbReference type="KEGG" id="hadh:FRZ61_45760"/>
<protein>
    <submittedName>
        <fullName evidence="4">Aldehyde dehydrogenase</fullName>
    </submittedName>
</protein>
<dbReference type="Pfam" id="PF02775">
    <property type="entry name" value="TPP_enzyme_C"/>
    <property type="match status" value="1"/>
</dbReference>
<accession>A0A5J6N6P3</accession>
<dbReference type="InterPro" id="IPR022494">
    <property type="entry name" value="Sulfopyruvate_deCO2ase_bsu"/>
</dbReference>